<protein>
    <submittedName>
        <fullName evidence="1">Uncharacterized protein</fullName>
    </submittedName>
</protein>
<organism evidence="1">
    <name type="scientific">viral metagenome</name>
    <dbReference type="NCBI Taxonomy" id="1070528"/>
    <lineage>
        <taxon>unclassified sequences</taxon>
        <taxon>metagenomes</taxon>
        <taxon>organismal metagenomes</taxon>
    </lineage>
</organism>
<name>A0A6M3KWN9_9ZZZZ</name>
<reference evidence="1" key="1">
    <citation type="submission" date="2020-03" db="EMBL/GenBank/DDBJ databases">
        <title>The deep terrestrial virosphere.</title>
        <authorList>
            <person name="Holmfeldt K."/>
            <person name="Nilsson E."/>
            <person name="Simone D."/>
            <person name="Lopez-Fernandez M."/>
            <person name="Wu X."/>
            <person name="de Brujin I."/>
            <person name="Lundin D."/>
            <person name="Andersson A."/>
            <person name="Bertilsson S."/>
            <person name="Dopson M."/>
        </authorList>
    </citation>
    <scope>NUCLEOTIDE SEQUENCE</scope>
    <source>
        <strain evidence="1">MM415B03161</strain>
    </source>
</reference>
<sequence length="307" mass="36148">MKVIDLEGVKFGALTAIERISYKNNGGKYKSKWKCFCDCGNICYVITNNLTCGNSTSCGCLINKRKPEISYGLWKNIISNAKTRSIEVFVNREQLYNLLLKQNNKCYLTGDNISLGYGRKWWYKNTASLDRINSNLPYTYDNCKWCHKKINSMRGTLTLDDFIWWCNKVCNPLSNNTKTKYCKILKRNNKWKTGYGNISGMVWLCIQHNAKRRKINFDLDIKDIWKLFLQQNGRCAITRLALTFNIRQNKPFGTASLDRIDSLKGYTIDNVQWTHQIINKYFKWNLTEEEMYCWAQKILDYYPLHRI</sequence>
<gene>
    <name evidence="1" type="ORF">MM415B03161_0001</name>
</gene>
<proteinExistence type="predicted"/>
<dbReference type="AlphaFoldDB" id="A0A6M3KWN9"/>
<dbReference type="Gene3D" id="3.30.40.220">
    <property type="match status" value="2"/>
</dbReference>
<dbReference type="EMBL" id="MT142645">
    <property type="protein sequence ID" value="QJA86583.1"/>
    <property type="molecule type" value="Genomic_DNA"/>
</dbReference>
<evidence type="ECO:0000313" key="1">
    <source>
        <dbReference type="EMBL" id="QJA86583.1"/>
    </source>
</evidence>
<accession>A0A6M3KWN9</accession>